<sequence length="71" mass="7871">MKKIILIAVLNTVGFTIISCEKENLNTANTKEMEIKKESRLLQFADSTSIERIIPVEGTGDDLVPIKPPKS</sequence>
<accession>G8XA04</accession>
<dbReference type="AlphaFoldDB" id="G8XA04"/>
<keyword evidence="2" id="KW-1185">Reference proteome</keyword>
<dbReference type="RefSeq" id="WP_014164450.1">
    <property type="nucleotide sequence ID" value="NC_016510.2"/>
</dbReference>
<name>G8XA04_FLACA</name>
<protein>
    <submittedName>
        <fullName evidence="1">Uncharacterized protein</fullName>
    </submittedName>
</protein>
<gene>
    <name evidence="1" type="ordered locus">FCOL_01595</name>
</gene>
<dbReference type="STRING" id="1041826.FCOL_01595"/>
<organism evidence="1 2">
    <name type="scientific">Flavobacterium columnare (strain ATCC 49512 / CIP 103533 / TG 44/87)</name>
    <dbReference type="NCBI Taxonomy" id="1041826"/>
    <lineage>
        <taxon>Bacteria</taxon>
        <taxon>Pseudomonadati</taxon>
        <taxon>Bacteroidota</taxon>
        <taxon>Flavobacteriia</taxon>
        <taxon>Flavobacteriales</taxon>
        <taxon>Flavobacteriaceae</taxon>
        <taxon>Flavobacterium</taxon>
    </lineage>
</organism>
<dbReference type="EMBL" id="CP003222">
    <property type="protein sequence ID" value="AEW85168.1"/>
    <property type="molecule type" value="Genomic_DNA"/>
</dbReference>
<evidence type="ECO:0000313" key="2">
    <source>
        <dbReference type="Proteomes" id="UP000005638"/>
    </source>
</evidence>
<dbReference type="HOGENOM" id="CLU_2734106_0_0_10"/>
<dbReference type="PROSITE" id="PS51257">
    <property type="entry name" value="PROKAR_LIPOPROTEIN"/>
    <property type="match status" value="1"/>
</dbReference>
<dbReference type="GeneID" id="60759824"/>
<reference evidence="1 2" key="1">
    <citation type="journal article" date="2012" name="J. Bacteriol.">
        <title>Genome Sequence of the Fish Pathogen Flavobacterium columnare ATCC 49512.</title>
        <authorList>
            <person name="Tekedar H.C."/>
            <person name="Karsi A."/>
            <person name="Gillaspy A.F."/>
            <person name="Dyer D.W."/>
            <person name="Benton N.R."/>
            <person name="Zaitshik J."/>
            <person name="Vamenta S."/>
            <person name="Banes M.M."/>
            <person name="Gulsoy N."/>
            <person name="Aboko-Cole M."/>
            <person name="Waldbieser G.C."/>
            <person name="Lawrence M.L."/>
        </authorList>
    </citation>
    <scope>NUCLEOTIDE SEQUENCE [LARGE SCALE GENOMIC DNA]</scope>
    <source>
        <strain evidence="2">ATCC 49512 / CIP 103533 / TG 44/87</strain>
    </source>
</reference>
<evidence type="ECO:0000313" key="1">
    <source>
        <dbReference type="EMBL" id="AEW85168.1"/>
    </source>
</evidence>
<proteinExistence type="predicted"/>
<dbReference type="Proteomes" id="UP000005638">
    <property type="component" value="Chromosome"/>
</dbReference>
<dbReference type="KEGG" id="fco:FCOL_01595"/>